<dbReference type="KEGG" id="sbf:JCM31447_07260"/>
<dbReference type="Proteomes" id="UP000291236">
    <property type="component" value="Chromosome"/>
</dbReference>
<organism evidence="3 4">
    <name type="scientific">Fluviispira sanaruensis</name>
    <dbReference type="NCBI Taxonomy" id="2493639"/>
    <lineage>
        <taxon>Bacteria</taxon>
        <taxon>Pseudomonadati</taxon>
        <taxon>Bdellovibrionota</taxon>
        <taxon>Oligoflexia</taxon>
        <taxon>Silvanigrellales</taxon>
        <taxon>Silvanigrellaceae</taxon>
        <taxon>Fluviispira</taxon>
    </lineage>
</organism>
<dbReference type="PANTHER" id="PTHR36571:SF1">
    <property type="entry name" value="PROTEIN YGIW"/>
    <property type="match status" value="1"/>
</dbReference>
<dbReference type="AlphaFoldDB" id="A0A4P2VSL3"/>
<dbReference type="InterPro" id="IPR005220">
    <property type="entry name" value="CarO-like"/>
</dbReference>
<dbReference type="InterPro" id="IPR036700">
    <property type="entry name" value="BOBF_sf"/>
</dbReference>
<dbReference type="OrthoDB" id="6650354at2"/>
<dbReference type="Gene3D" id="2.40.50.200">
    <property type="entry name" value="Bacterial OB-fold"/>
    <property type="match status" value="1"/>
</dbReference>
<dbReference type="Pfam" id="PF04076">
    <property type="entry name" value="BOF"/>
    <property type="match status" value="1"/>
</dbReference>
<feature type="signal peptide" evidence="2">
    <location>
        <begin position="1"/>
        <end position="21"/>
    </location>
</feature>
<proteinExistence type="predicted"/>
<dbReference type="RefSeq" id="WP_130606614.1">
    <property type="nucleotide sequence ID" value="NZ_AP019368.1"/>
</dbReference>
<dbReference type="PANTHER" id="PTHR36571">
    <property type="entry name" value="PROTEIN YGIW"/>
    <property type="match status" value="1"/>
</dbReference>
<dbReference type="EMBL" id="AP019368">
    <property type="protein sequence ID" value="BBH52285.1"/>
    <property type="molecule type" value="Genomic_DNA"/>
</dbReference>
<protein>
    <submittedName>
        <fullName evidence="3">Uncharacterized protein</fullName>
    </submittedName>
</protein>
<keyword evidence="4" id="KW-1185">Reference proteome</keyword>
<reference evidence="3 4" key="1">
    <citation type="submission" date="2018-12" db="EMBL/GenBank/DDBJ databases">
        <title>Rubrispira sanarue gen. nov., sp., nov., a member of the order Silvanigrellales, isolated from a brackish lake in Hamamatsu Japan.</title>
        <authorList>
            <person name="Maejima Y."/>
            <person name="Iino T."/>
            <person name="Muraguchi Y."/>
            <person name="Fukuda K."/>
            <person name="Nojiri H."/>
            <person name="Ohkuma M."/>
            <person name="Moriuchi R."/>
            <person name="Dohra H."/>
            <person name="Kimbara K."/>
            <person name="Shintani M."/>
        </authorList>
    </citation>
    <scope>NUCLEOTIDE SEQUENCE [LARGE SCALE GENOMIC DNA]</scope>
    <source>
        <strain evidence="3 4">RF1110005</strain>
    </source>
</reference>
<accession>A0A4P2VSL3</accession>
<feature type="chain" id="PRO_5020444952" evidence="2">
    <location>
        <begin position="22"/>
        <end position="124"/>
    </location>
</feature>
<name>A0A4P2VSL3_FLUSA</name>
<evidence type="ECO:0000256" key="1">
    <source>
        <dbReference type="ARBA" id="ARBA00022729"/>
    </source>
</evidence>
<keyword evidence="1 2" id="KW-0732">Signal</keyword>
<dbReference type="SUPFAM" id="SSF101756">
    <property type="entry name" value="Hypothetical protein YgiW"/>
    <property type="match status" value="1"/>
</dbReference>
<sequence>MSIFKYSLVFGAFFITLGAQAEFVSSKKSDSEMTIKAALELKDKEPVVVVGKITKEIRSEKFLVVDSTGEICVDIDKKIMPTEKFDETINIKISGEIDKDFKLNGDQCDKFKIDAKSVEIVKSK</sequence>
<evidence type="ECO:0000256" key="2">
    <source>
        <dbReference type="SAM" id="SignalP"/>
    </source>
</evidence>
<evidence type="ECO:0000313" key="4">
    <source>
        <dbReference type="Proteomes" id="UP000291236"/>
    </source>
</evidence>
<dbReference type="NCBIfam" id="NF033674">
    <property type="entry name" value="stress_OB_fold"/>
    <property type="match status" value="1"/>
</dbReference>
<gene>
    <name evidence="3" type="ORF">JCM31447_07260</name>
</gene>
<evidence type="ECO:0000313" key="3">
    <source>
        <dbReference type="EMBL" id="BBH52285.1"/>
    </source>
</evidence>